<accession>A0A068RTT9</accession>
<feature type="compositionally biased region" description="Polar residues" evidence="1">
    <location>
        <begin position="1"/>
        <end position="14"/>
    </location>
</feature>
<gene>
    <name evidence="2" type="ORF">LCOR_03866.1</name>
</gene>
<dbReference type="EMBL" id="CBTN010000013">
    <property type="protein sequence ID" value="CDH52391.1"/>
    <property type="molecule type" value="Genomic_DNA"/>
</dbReference>
<reference evidence="2" key="1">
    <citation type="submission" date="2013-08" db="EMBL/GenBank/DDBJ databases">
        <title>Gene expansion shapes genome architecture in the human pathogen Lichtheimia corymbifera: an evolutionary genomics analysis in the ancient terrestrial Mucorales (Mucoromycotina).</title>
        <authorList>
            <person name="Schwartze V.U."/>
            <person name="Winter S."/>
            <person name="Shelest E."/>
            <person name="Marcet-Houben M."/>
            <person name="Horn F."/>
            <person name="Wehner S."/>
            <person name="Hoffmann K."/>
            <person name="Riege K."/>
            <person name="Sammeth M."/>
            <person name="Nowrousian M."/>
            <person name="Valiante V."/>
            <person name="Linde J."/>
            <person name="Jacobsen I.D."/>
            <person name="Marz M."/>
            <person name="Brakhage A.A."/>
            <person name="Gabaldon T."/>
            <person name="Bocker S."/>
            <person name="Voigt K."/>
        </authorList>
    </citation>
    <scope>NUCLEOTIDE SEQUENCE [LARGE SCALE GENOMIC DNA]</scope>
    <source>
        <strain evidence="2">FSU 9682</strain>
    </source>
</reference>
<feature type="region of interest" description="Disordered" evidence="1">
    <location>
        <begin position="1"/>
        <end position="29"/>
    </location>
</feature>
<dbReference type="VEuPathDB" id="FungiDB:LCOR_03866.1"/>
<proteinExistence type="predicted"/>
<organism evidence="2 3">
    <name type="scientific">Lichtheimia corymbifera JMRC:FSU:9682</name>
    <dbReference type="NCBI Taxonomy" id="1263082"/>
    <lineage>
        <taxon>Eukaryota</taxon>
        <taxon>Fungi</taxon>
        <taxon>Fungi incertae sedis</taxon>
        <taxon>Mucoromycota</taxon>
        <taxon>Mucoromycotina</taxon>
        <taxon>Mucoromycetes</taxon>
        <taxon>Mucorales</taxon>
        <taxon>Lichtheimiaceae</taxon>
        <taxon>Lichtheimia</taxon>
    </lineage>
</organism>
<protein>
    <submittedName>
        <fullName evidence="2">Uncharacterized protein</fullName>
    </submittedName>
</protein>
<dbReference type="Proteomes" id="UP000027586">
    <property type="component" value="Unassembled WGS sequence"/>
</dbReference>
<evidence type="ECO:0000313" key="3">
    <source>
        <dbReference type="Proteomes" id="UP000027586"/>
    </source>
</evidence>
<evidence type="ECO:0000313" key="2">
    <source>
        <dbReference type="EMBL" id="CDH52391.1"/>
    </source>
</evidence>
<dbReference type="OrthoDB" id="2268597at2759"/>
<keyword evidence="3" id="KW-1185">Reference proteome</keyword>
<feature type="region of interest" description="Disordered" evidence="1">
    <location>
        <begin position="44"/>
        <end position="73"/>
    </location>
</feature>
<sequence>MNVQTSPVSTSNKIPQRRKLTLTDESKHPHLAQIHEVLHNIKHEVKESYEQHRQEKEERRSKIPQDGKTNPME</sequence>
<dbReference type="AlphaFoldDB" id="A0A068RTT9"/>
<evidence type="ECO:0000256" key="1">
    <source>
        <dbReference type="SAM" id="MobiDB-lite"/>
    </source>
</evidence>
<comment type="caution">
    <text evidence="2">The sequence shown here is derived from an EMBL/GenBank/DDBJ whole genome shotgun (WGS) entry which is preliminary data.</text>
</comment>
<feature type="compositionally biased region" description="Basic and acidic residues" evidence="1">
    <location>
        <begin position="44"/>
        <end position="65"/>
    </location>
</feature>
<name>A0A068RTT9_9FUNG</name>